<evidence type="ECO:0000313" key="10">
    <source>
        <dbReference type="TAIR" id="AT2G31350"/>
    </source>
</evidence>
<reference evidence="9" key="2">
    <citation type="journal article" date="2017" name="Plant J.">
        <title>Araport11: a complete reannotation of the Arabidopsis thaliana reference genome.</title>
        <authorList>
            <person name="Cheng C.Y."/>
            <person name="Krishnakumar V."/>
            <person name="Chan A.P."/>
            <person name="Thibaud-Nissen F."/>
            <person name="Schobel S."/>
            <person name="Town C.D."/>
        </authorList>
    </citation>
    <scope>GENOME REANNOTATION</scope>
    <source>
        <strain evidence="9">cv. Columbia</strain>
    </source>
</reference>
<evidence type="ECO:0000256" key="1">
    <source>
        <dbReference type="ARBA" id="ARBA00001947"/>
    </source>
</evidence>
<accession>A0A1P8AZ54</accession>
<dbReference type="GeneID" id="817693"/>
<evidence type="ECO:0000259" key="6">
    <source>
        <dbReference type="SMART" id="SM00849"/>
    </source>
</evidence>
<name>A0A1P8AZ54_ARATH</name>
<evidence type="ECO:0007829" key="12">
    <source>
        <dbReference type="ProteomicsDB" id="A0A1P8AZ54"/>
    </source>
</evidence>
<dbReference type="InterPro" id="IPR001279">
    <property type="entry name" value="Metallo-B-lactamas"/>
</dbReference>
<dbReference type="PANTHER" id="PTHR43705">
    <property type="entry name" value="HYDROXYACYLGLUTATHIONE HYDROLASE"/>
    <property type="match status" value="1"/>
</dbReference>
<evidence type="ECO:0000256" key="5">
    <source>
        <dbReference type="ARBA" id="ARBA00022833"/>
    </source>
</evidence>
<organism evidence="8 9">
    <name type="scientific">Arabidopsis thaliana</name>
    <name type="common">Mouse-ear cress</name>
    <dbReference type="NCBI Taxonomy" id="3702"/>
    <lineage>
        <taxon>Eukaryota</taxon>
        <taxon>Viridiplantae</taxon>
        <taxon>Streptophyta</taxon>
        <taxon>Embryophyta</taxon>
        <taxon>Tracheophyta</taxon>
        <taxon>Spermatophyta</taxon>
        <taxon>Magnoliopsida</taxon>
        <taxon>eudicotyledons</taxon>
        <taxon>Gunneridae</taxon>
        <taxon>Pentapetalae</taxon>
        <taxon>rosids</taxon>
        <taxon>malvids</taxon>
        <taxon>Brassicales</taxon>
        <taxon>Brassicaceae</taxon>
        <taxon>Camelineae</taxon>
        <taxon>Arabidopsis</taxon>
    </lineage>
</organism>
<dbReference type="Proteomes" id="UP000006548">
    <property type="component" value="Chromosome 2"/>
</dbReference>
<dbReference type="GO" id="GO:0019243">
    <property type="term" value="P:methylglyoxal catabolic process to D-lactate via S-lactoyl-glutathione"/>
    <property type="evidence" value="ECO:0007669"/>
    <property type="project" value="InterPro"/>
</dbReference>
<evidence type="ECO:0000256" key="3">
    <source>
        <dbReference type="ARBA" id="ARBA00022723"/>
    </source>
</evidence>
<gene>
    <name evidence="8 10" type="primary">GLX2-5</name>
    <name evidence="8" type="synonym">glyoxalase 2-5</name>
    <name evidence="7 8" type="ordered locus">At2g31350</name>
    <name evidence="8" type="ORF">T28P16.16</name>
    <name evidence="8" type="ORF">T28P16_16</name>
</gene>
<proteinExistence type="evidence at protein level"/>
<evidence type="ECO:0000256" key="2">
    <source>
        <dbReference type="ARBA" id="ARBA00006759"/>
    </source>
</evidence>
<dbReference type="OrthoDB" id="515692at2759"/>
<dbReference type="TAIR" id="AT2G31350">
    <property type="gene designation" value="GLX2-5"/>
</dbReference>
<comment type="cofactor">
    <cofactor evidence="1">
        <name>Zn(2+)</name>
        <dbReference type="ChEBI" id="CHEBI:29105"/>
    </cofactor>
</comment>
<dbReference type="PANTHER" id="PTHR43705:SF1">
    <property type="entry name" value="HYDROXYACYLGLUTATHIONE HYDROLASE GLOB"/>
    <property type="match status" value="1"/>
</dbReference>
<dbReference type="OMA" id="INCKTYL"/>
<dbReference type="InterPro" id="IPR036866">
    <property type="entry name" value="RibonucZ/Hydroxyglut_hydro"/>
</dbReference>
<dbReference type="RefSeq" id="NP_001324089.1">
    <property type="nucleotide sequence ID" value="NM_001336327.1"/>
</dbReference>
<reference evidence="8 9" key="1">
    <citation type="journal article" date="1999" name="Nature">
        <title>Sequence and analysis of chromosome 2 of the plant Arabidopsis thaliana.</title>
        <authorList>
            <person name="Lin X."/>
            <person name="Kaul S."/>
            <person name="Rounsley S."/>
            <person name="Shea T.P."/>
            <person name="Benito M.I."/>
            <person name="Town C.D."/>
            <person name="Fujii C.Y."/>
            <person name="Mason T."/>
            <person name="Bowman C.L."/>
            <person name="Barnstead M."/>
            <person name="Feldblyum T.V."/>
            <person name="Buell C.R."/>
            <person name="Ketchum K.A."/>
            <person name="Lee J."/>
            <person name="Ronning C.M."/>
            <person name="Koo H.L."/>
            <person name="Moffat K.S."/>
            <person name="Cronin L.A."/>
            <person name="Shen M."/>
            <person name="Pai G."/>
            <person name="Van Aken S."/>
            <person name="Umayam L."/>
            <person name="Tallon L.J."/>
            <person name="Gill J.E."/>
            <person name="Adams M.D."/>
            <person name="Carrera A.J."/>
            <person name="Creasy T.H."/>
            <person name="Goodman H.M."/>
            <person name="Somerville C.R."/>
            <person name="Copenhaver G.P."/>
            <person name="Preuss D."/>
            <person name="Nierman W.C."/>
            <person name="White O."/>
            <person name="Eisen J.A."/>
            <person name="Salzberg S.L."/>
            <person name="Fraser C.M."/>
            <person name="Venter J.C."/>
        </authorList>
    </citation>
    <scope>NUCLEOTIDE SEQUENCE [LARGE SCALE GENOMIC DNA]</scope>
    <source>
        <strain evidence="9">cv. Columbia</strain>
    </source>
</reference>
<dbReference type="ProteomicsDB" id="195799"/>
<comment type="similarity">
    <text evidence="2">Belongs to the metallo-beta-lactamase superfamily. Glyoxalase II family.</text>
</comment>
<dbReference type="CDD" id="cd07723">
    <property type="entry name" value="hydroxyacylglutathione_hydrolase_MBL-fold"/>
    <property type="match status" value="1"/>
</dbReference>
<dbReference type="InterPro" id="IPR050110">
    <property type="entry name" value="Glyoxalase_II_hydrolase"/>
</dbReference>
<dbReference type="GO" id="GO:0004416">
    <property type="term" value="F:hydroxyacylglutathione hydrolase activity"/>
    <property type="evidence" value="ECO:0007669"/>
    <property type="project" value="InterPro"/>
</dbReference>
<dbReference type="SMART" id="SM00849">
    <property type="entry name" value="Lactamase_B"/>
    <property type="match status" value="1"/>
</dbReference>
<dbReference type="AlphaFoldDB" id="A0A1P8AZ54"/>
<dbReference type="NCBIfam" id="TIGR03413">
    <property type="entry name" value="GSH_gloB"/>
    <property type="match status" value="1"/>
</dbReference>
<dbReference type="SMR" id="A0A1P8AZ54"/>
<dbReference type="Gene3D" id="3.60.15.10">
    <property type="entry name" value="Ribonuclease Z/Hydroxyacylglutathione hydrolase-like"/>
    <property type="match status" value="1"/>
</dbReference>
<evidence type="ECO:0000313" key="7">
    <source>
        <dbReference type="Araport" id="AT2G31350"/>
    </source>
</evidence>
<dbReference type="EMBL" id="CP002685">
    <property type="protein sequence ID" value="ANM61900.1"/>
    <property type="molecule type" value="Genomic_DNA"/>
</dbReference>
<keyword evidence="4" id="KW-0378">Hydrolase</keyword>
<dbReference type="Araport" id="AT2G31350"/>
<sequence>MQTISKASSATSFFRCSRKLSSQPCVRQLNIRKSLVCRVMKLVSSPLRTLRGAGKSIRVSKFCSVSNVSSLQIELVPCLKDNYAYILHDEDTGTVGVVDPSEAEPIIDSLKRSGRNLTYILNTHHHYDHTGGNLELKDRYGAKVIGSAMDKDRIPGIDMALKDGDKWMFAGHEVHVMDTPGHTKGHISLYFPGSRAIFTGDTMFSLSCGKLFEGTPKQMLASLQKITSLPDDTSIYCGHEYTLVCCTLVF</sequence>
<keyword evidence="5" id="KW-0862">Zinc</keyword>
<evidence type="ECO:0000313" key="8">
    <source>
        <dbReference type="EMBL" id="ANM61900.1"/>
    </source>
</evidence>
<dbReference type="SUPFAM" id="SSF56281">
    <property type="entry name" value="Metallo-hydrolase/oxidoreductase"/>
    <property type="match status" value="1"/>
</dbReference>
<protein>
    <submittedName>
        <fullName evidence="8">Glyoxalase 2-5</fullName>
    </submittedName>
</protein>
<evidence type="ECO:0000313" key="9">
    <source>
        <dbReference type="Proteomes" id="UP000006548"/>
    </source>
</evidence>
<feature type="domain" description="Metallo-beta-lactamase" evidence="6">
    <location>
        <begin position="81"/>
        <end position="239"/>
    </location>
</feature>
<keyword evidence="9" id="KW-1185">Reference proteome</keyword>
<dbReference type="GO" id="GO:0046872">
    <property type="term" value="F:metal ion binding"/>
    <property type="evidence" value="ECO:0007669"/>
    <property type="project" value="UniProtKB-KW"/>
</dbReference>
<dbReference type="InterPro" id="IPR017782">
    <property type="entry name" value="Hydroxyacylglutathione_Hdrlase"/>
</dbReference>
<evidence type="ECO:0000256" key="4">
    <source>
        <dbReference type="ARBA" id="ARBA00022801"/>
    </source>
</evidence>
<evidence type="ECO:0007829" key="11">
    <source>
        <dbReference type="PeptideAtlas" id="A0A1P8AZ54"/>
    </source>
</evidence>
<dbReference type="Pfam" id="PF00753">
    <property type="entry name" value="Lactamase_B"/>
    <property type="match status" value="1"/>
</dbReference>
<dbReference type="ExpressionAtlas" id="A0A1P8AZ54">
    <property type="expression patterns" value="baseline and differential"/>
</dbReference>
<keyword evidence="3" id="KW-0479">Metal-binding</keyword>
<keyword evidence="11 12" id="KW-1267">Proteomics identification</keyword>
<dbReference type="InterPro" id="IPR035680">
    <property type="entry name" value="Clx_II_MBL"/>
</dbReference>